<dbReference type="SUPFAM" id="SSF48498">
    <property type="entry name" value="Tetracyclin repressor-like, C-terminal domain"/>
    <property type="match status" value="1"/>
</dbReference>
<dbReference type="InterPro" id="IPR009057">
    <property type="entry name" value="Homeodomain-like_sf"/>
</dbReference>
<feature type="DNA-binding region" description="H-T-H motif" evidence="4">
    <location>
        <begin position="30"/>
        <end position="49"/>
    </location>
</feature>
<dbReference type="Pfam" id="PF00440">
    <property type="entry name" value="TetR_N"/>
    <property type="match status" value="1"/>
</dbReference>
<evidence type="ECO:0000256" key="3">
    <source>
        <dbReference type="ARBA" id="ARBA00023163"/>
    </source>
</evidence>
<dbReference type="PANTHER" id="PTHR47506:SF3">
    <property type="entry name" value="HTH-TYPE TRANSCRIPTIONAL REGULATOR LMRA"/>
    <property type="match status" value="1"/>
</dbReference>
<dbReference type="EMBL" id="CP063374">
    <property type="protein sequence ID" value="QOV43518.1"/>
    <property type="molecule type" value="Genomic_DNA"/>
</dbReference>
<dbReference type="RefSeq" id="WP_189698610.1">
    <property type="nucleotide sequence ID" value="NZ_BMTA01000009.1"/>
</dbReference>
<protein>
    <submittedName>
        <fullName evidence="6">TetR/AcrR family transcriptional regulator</fullName>
    </submittedName>
</protein>
<keyword evidence="2 4" id="KW-0238">DNA-binding</keyword>
<dbReference type="PROSITE" id="PS50977">
    <property type="entry name" value="HTH_TETR_2"/>
    <property type="match status" value="1"/>
</dbReference>
<sequence length="196" mass="21505">MTTAKGRATKARILEAAVDLLVQGGAENLSLDEVLRATKTSKGQLFHYFPGGKEELCHAATERQLERLIAATMPSQLDTWEAWQEWIRHLVHLHELQSQDDACEVAGLAGRALDNDPGTRAAIGRAYEQWSELLRSQLEKMQANGLLRADAPVDKLASMVLTALQGGAVIDKATNSSRHLTSALDLTYTLLRQYAA</sequence>
<accession>A0A7M2T769</accession>
<keyword evidence="1" id="KW-0805">Transcription regulation</keyword>
<evidence type="ECO:0000256" key="2">
    <source>
        <dbReference type="ARBA" id="ARBA00023125"/>
    </source>
</evidence>
<dbReference type="InterPro" id="IPR036271">
    <property type="entry name" value="Tet_transcr_reg_TetR-rel_C_sf"/>
</dbReference>
<dbReference type="PANTHER" id="PTHR47506">
    <property type="entry name" value="TRANSCRIPTIONAL REGULATORY PROTEIN"/>
    <property type="match status" value="1"/>
</dbReference>
<organism evidence="6 7">
    <name type="scientific">Streptomyces chromofuscus</name>
    <dbReference type="NCBI Taxonomy" id="42881"/>
    <lineage>
        <taxon>Bacteria</taxon>
        <taxon>Bacillati</taxon>
        <taxon>Actinomycetota</taxon>
        <taxon>Actinomycetes</taxon>
        <taxon>Kitasatosporales</taxon>
        <taxon>Streptomycetaceae</taxon>
        <taxon>Streptomyces</taxon>
    </lineage>
</organism>
<dbReference type="InterPro" id="IPR001647">
    <property type="entry name" value="HTH_TetR"/>
</dbReference>
<dbReference type="AlphaFoldDB" id="A0A7M2T769"/>
<dbReference type="SUPFAM" id="SSF46689">
    <property type="entry name" value="Homeodomain-like"/>
    <property type="match status" value="1"/>
</dbReference>
<dbReference type="GO" id="GO:0003677">
    <property type="term" value="F:DNA binding"/>
    <property type="evidence" value="ECO:0007669"/>
    <property type="project" value="UniProtKB-UniRule"/>
</dbReference>
<evidence type="ECO:0000256" key="4">
    <source>
        <dbReference type="PROSITE-ProRule" id="PRU00335"/>
    </source>
</evidence>
<evidence type="ECO:0000256" key="1">
    <source>
        <dbReference type="ARBA" id="ARBA00023015"/>
    </source>
</evidence>
<dbReference type="KEGG" id="schf:IPT68_27920"/>
<reference evidence="6 7" key="1">
    <citation type="submission" date="2020-10" db="EMBL/GenBank/DDBJ databases">
        <title>Streptomyces chromofuscus complate genome analysis.</title>
        <authorList>
            <person name="Anwar N."/>
        </authorList>
    </citation>
    <scope>NUCLEOTIDE SEQUENCE [LARGE SCALE GENOMIC DNA]</scope>
    <source>
        <strain evidence="6 7">DSM 40273</strain>
    </source>
</reference>
<dbReference type="Gene3D" id="1.10.357.10">
    <property type="entry name" value="Tetracycline Repressor, domain 2"/>
    <property type="match status" value="1"/>
</dbReference>
<name>A0A7M2T769_STRCW</name>
<proteinExistence type="predicted"/>
<dbReference type="Proteomes" id="UP000594008">
    <property type="component" value="Chromosome"/>
</dbReference>
<keyword evidence="7" id="KW-1185">Reference proteome</keyword>
<dbReference type="Pfam" id="PF21993">
    <property type="entry name" value="TetR_C_13_2"/>
    <property type="match status" value="1"/>
</dbReference>
<dbReference type="InterPro" id="IPR054156">
    <property type="entry name" value="YxaF_TetR_C"/>
</dbReference>
<evidence type="ECO:0000259" key="5">
    <source>
        <dbReference type="PROSITE" id="PS50977"/>
    </source>
</evidence>
<keyword evidence="3" id="KW-0804">Transcription</keyword>
<evidence type="ECO:0000313" key="7">
    <source>
        <dbReference type="Proteomes" id="UP000594008"/>
    </source>
</evidence>
<gene>
    <name evidence="6" type="ORF">IPT68_27920</name>
</gene>
<feature type="domain" description="HTH tetR-type" evidence="5">
    <location>
        <begin position="7"/>
        <end position="67"/>
    </location>
</feature>
<evidence type="ECO:0000313" key="6">
    <source>
        <dbReference type="EMBL" id="QOV43518.1"/>
    </source>
</evidence>